<organism evidence="2 3">
    <name type="scientific">Sinanodonta woodiana</name>
    <name type="common">Chinese pond mussel</name>
    <name type="synonym">Anodonta woodiana</name>
    <dbReference type="NCBI Taxonomy" id="1069815"/>
    <lineage>
        <taxon>Eukaryota</taxon>
        <taxon>Metazoa</taxon>
        <taxon>Spiralia</taxon>
        <taxon>Lophotrochozoa</taxon>
        <taxon>Mollusca</taxon>
        <taxon>Bivalvia</taxon>
        <taxon>Autobranchia</taxon>
        <taxon>Heteroconchia</taxon>
        <taxon>Palaeoheterodonta</taxon>
        <taxon>Unionida</taxon>
        <taxon>Unionoidea</taxon>
        <taxon>Unionidae</taxon>
        <taxon>Unioninae</taxon>
        <taxon>Sinanodonta</taxon>
    </lineage>
</organism>
<dbReference type="Proteomes" id="UP001634394">
    <property type="component" value="Unassembled WGS sequence"/>
</dbReference>
<feature type="domain" description="Bacteriophage T5 Orf172 DNA-binding" evidence="1">
    <location>
        <begin position="18"/>
        <end position="103"/>
    </location>
</feature>
<dbReference type="InterPro" id="IPR018306">
    <property type="entry name" value="Phage_T5_Orf172_DNA-bd"/>
</dbReference>
<gene>
    <name evidence="2" type="ORF">ACJMK2_011909</name>
</gene>
<evidence type="ECO:0000313" key="2">
    <source>
        <dbReference type="EMBL" id="KAL3857217.1"/>
    </source>
</evidence>
<evidence type="ECO:0000259" key="1">
    <source>
        <dbReference type="Pfam" id="PF10544"/>
    </source>
</evidence>
<accession>A0ABD3V6H6</accession>
<keyword evidence="3" id="KW-1185">Reference proteome</keyword>
<dbReference type="EMBL" id="JBJQND010000013">
    <property type="protein sequence ID" value="KAL3857217.1"/>
    <property type="molecule type" value="Genomic_DNA"/>
</dbReference>
<dbReference type="Pfam" id="PF10544">
    <property type="entry name" value="T5orf172"/>
    <property type="match status" value="1"/>
</dbReference>
<protein>
    <recommendedName>
        <fullName evidence="1">Bacteriophage T5 Orf172 DNA-binding domain-containing protein</fullName>
    </recommendedName>
</protein>
<comment type="caution">
    <text evidence="2">The sequence shown here is derived from an EMBL/GenBank/DDBJ whole genome shotgun (WGS) entry which is preliminary data.</text>
</comment>
<proteinExistence type="predicted"/>
<name>A0ABD3V6H6_SINWO</name>
<reference evidence="2 3" key="1">
    <citation type="submission" date="2024-11" db="EMBL/GenBank/DDBJ databases">
        <title>Chromosome-level genome assembly of the freshwater bivalve Anodonta woodiana.</title>
        <authorList>
            <person name="Chen X."/>
        </authorList>
    </citation>
    <scope>NUCLEOTIDE SEQUENCE [LARGE SCALE GENOMIC DNA]</scope>
    <source>
        <strain evidence="2">MN2024</strain>
        <tissue evidence="2">Gills</tissue>
    </source>
</reference>
<evidence type="ECO:0000313" key="3">
    <source>
        <dbReference type="Proteomes" id="UP001634394"/>
    </source>
</evidence>
<dbReference type="AlphaFoldDB" id="A0ABD3V6H6"/>
<sequence length="118" mass="13310">MSDIPIGGGGAGNTFGKGFVYVMEDTKRNQAKIGCSRDPENREKQLQRGRPDTTLVGYTKANEMNRAETAAQHAVEKHLGMEKVERNATDWYHLPKGVTSEDVYDRARRAVYDHNRKN</sequence>